<organism evidence="1 2">
    <name type="scientific">Acinetobacter radioresistens</name>
    <dbReference type="NCBI Taxonomy" id="40216"/>
    <lineage>
        <taxon>Bacteria</taxon>
        <taxon>Pseudomonadati</taxon>
        <taxon>Pseudomonadota</taxon>
        <taxon>Gammaproteobacteria</taxon>
        <taxon>Moraxellales</taxon>
        <taxon>Moraxellaceae</taxon>
        <taxon>Acinetobacter</taxon>
    </lineage>
</organism>
<reference evidence="1 2" key="1">
    <citation type="journal article" date="2018" name="Nat. Biotechnol.">
        <title>A standardized bacterial taxonomy based on genome phylogeny substantially revises the tree of life.</title>
        <authorList>
            <person name="Parks D.H."/>
            <person name="Chuvochina M."/>
            <person name="Waite D.W."/>
            <person name="Rinke C."/>
            <person name="Skarshewski A."/>
            <person name="Chaumeil P.A."/>
            <person name="Hugenholtz P."/>
        </authorList>
    </citation>
    <scope>NUCLEOTIDE SEQUENCE [LARGE SCALE GENOMIC DNA]</scope>
    <source>
        <strain evidence="1">UBA10045</strain>
    </source>
</reference>
<dbReference type="EMBL" id="DPXL01000003">
    <property type="protein sequence ID" value="HCM30280.1"/>
    <property type="molecule type" value="Genomic_DNA"/>
</dbReference>
<dbReference type="InterPro" id="IPR056914">
    <property type="entry name" value="Gp53-like"/>
</dbReference>
<gene>
    <name evidence="1" type="ORF">DIC32_00155</name>
</gene>
<name>A0A3D3FWU5_ACIRA</name>
<dbReference type="Proteomes" id="UP000262257">
    <property type="component" value="Unassembled WGS sequence"/>
</dbReference>
<dbReference type="AlphaFoldDB" id="A0A3D3FWU5"/>
<sequence length="158" mass="16168">MAAYTYRMPSGIPGDVSRKSHSTIESHNMPTPVAAFGVFAKMDATGNLAALGSSDTADTVYGLIVRSYPTTSATNDLGQAVPPKGITDVLVRGYMTVKCNAGTAKKGGAVYVRIGAAATGKPIGGIEAVADGANTIAVKARFMHDADASGNVEIAYNI</sequence>
<protein>
    <recommendedName>
        <fullName evidence="3">Bacteriophage protein</fullName>
    </recommendedName>
</protein>
<evidence type="ECO:0000313" key="1">
    <source>
        <dbReference type="EMBL" id="HCM30280.1"/>
    </source>
</evidence>
<evidence type="ECO:0008006" key="3">
    <source>
        <dbReference type="Google" id="ProtNLM"/>
    </source>
</evidence>
<proteinExistence type="predicted"/>
<accession>A0A3D3FWU5</accession>
<evidence type="ECO:0000313" key="2">
    <source>
        <dbReference type="Proteomes" id="UP000262257"/>
    </source>
</evidence>
<comment type="caution">
    <text evidence="1">The sequence shown here is derived from an EMBL/GenBank/DDBJ whole genome shotgun (WGS) entry which is preliminary data.</text>
</comment>
<dbReference type="Pfam" id="PF23982">
    <property type="entry name" value="XM1_gp53_minor_capsid"/>
    <property type="match status" value="1"/>
</dbReference>